<dbReference type="SUPFAM" id="SSF53850">
    <property type="entry name" value="Periplasmic binding protein-like II"/>
    <property type="match status" value="1"/>
</dbReference>
<feature type="domain" description="Ionotropic glutamate receptor C-terminal" evidence="13">
    <location>
        <begin position="356"/>
        <end position="688"/>
    </location>
</feature>
<keyword evidence="4 12" id="KW-1133">Transmembrane helix</keyword>
<keyword evidence="6 12" id="KW-0472">Membrane</keyword>
<keyword evidence="10" id="KW-0407">Ion channel</keyword>
<feature type="transmembrane region" description="Helical" evidence="12">
    <location>
        <begin position="541"/>
        <end position="565"/>
    </location>
</feature>
<evidence type="ECO:0000256" key="6">
    <source>
        <dbReference type="ARBA" id="ARBA00023136"/>
    </source>
</evidence>
<accession>A0AAV8HWY1</accession>
<dbReference type="SMART" id="SM00079">
    <property type="entry name" value="PBPe"/>
    <property type="match status" value="1"/>
</dbReference>
<evidence type="ECO:0000256" key="10">
    <source>
        <dbReference type="ARBA" id="ARBA00023303"/>
    </source>
</evidence>
<dbReference type="InterPro" id="IPR028082">
    <property type="entry name" value="Peripla_BP_I"/>
</dbReference>
<feature type="transmembrane region" description="Helical" evidence="12">
    <location>
        <begin position="510"/>
        <end position="529"/>
    </location>
</feature>
<dbReference type="Pfam" id="PF00497">
    <property type="entry name" value="SBP_bac_3"/>
    <property type="match status" value="1"/>
</dbReference>
<dbReference type="GO" id="GO:0016020">
    <property type="term" value="C:membrane"/>
    <property type="evidence" value="ECO:0007669"/>
    <property type="project" value="UniProtKB-SubCell"/>
</dbReference>
<dbReference type="Gene3D" id="3.40.190.10">
    <property type="entry name" value="Periplasmic binding protein-like II"/>
    <property type="match status" value="2"/>
</dbReference>
<evidence type="ECO:0000256" key="5">
    <source>
        <dbReference type="ARBA" id="ARBA00023065"/>
    </source>
</evidence>
<feature type="compositionally biased region" description="Polar residues" evidence="11">
    <location>
        <begin position="838"/>
        <end position="850"/>
    </location>
</feature>
<evidence type="ECO:0000313" key="15">
    <source>
        <dbReference type="Proteomes" id="UP001140206"/>
    </source>
</evidence>
<evidence type="ECO:0000313" key="14">
    <source>
        <dbReference type="EMBL" id="KAJ4820737.1"/>
    </source>
</evidence>
<reference evidence="14" key="1">
    <citation type="submission" date="2022-08" db="EMBL/GenBank/DDBJ databases">
        <authorList>
            <person name="Marques A."/>
        </authorList>
    </citation>
    <scope>NUCLEOTIDE SEQUENCE</scope>
    <source>
        <strain evidence="14">RhyPub2mFocal</strain>
        <tissue evidence="14">Leaves</tissue>
    </source>
</reference>
<keyword evidence="2" id="KW-0813">Transport</keyword>
<dbReference type="FunFam" id="3.40.190.10:FF:000054">
    <property type="entry name" value="Glutamate receptor"/>
    <property type="match status" value="1"/>
</dbReference>
<dbReference type="AlphaFoldDB" id="A0AAV8HWY1"/>
<evidence type="ECO:0000256" key="4">
    <source>
        <dbReference type="ARBA" id="ARBA00022989"/>
    </source>
</evidence>
<evidence type="ECO:0000259" key="13">
    <source>
        <dbReference type="SMART" id="SM00079"/>
    </source>
</evidence>
<feature type="compositionally biased region" description="Basic and acidic residues" evidence="11">
    <location>
        <begin position="801"/>
        <end position="821"/>
    </location>
</feature>
<dbReference type="SUPFAM" id="SSF53822">
    <property type="entry name" value="Periplasmic binding protein-like I"/>
    <property type="match status" value="1"/>
</dbReference>
<feature type="transmembrane region" description="Helical" evidence="12">
    <location>
        <begin position="473"/>
        <end position="490"/>
    </location>
</feature>
<evidence type="ECO:0000256" key="8">
    <source>
        <dbReference type="ARBA" id="ARBA00023180"/>
    </source>
</evidence>
<name>A0AAV8HWY1_9POAL</name>
<dbReference type="GO" id="GO:0015276">
    <property type="term" value="F:ligand-gated monoatomic ion channel activity"/>
    <property type="evidence" value="ECO:0007669"/>
    <property type="project" value="InterPro"/>
</dbReference>
<feature type="region of interest" description="Disordered" evidence="11">
    <location>
        <begin position="801"/>
        <end position="854"/>
    </location>
</feature>
<keyword evidence="7 14" id="KW-0675">Receptor</keyword>
<dbReference type="EMBL" id="JAMFTS010000001">
    <property type="protein sequence ID" value="KAJ4820737.1"/>
    <property type="molecule type" value="Genomic_DNA"/>
</dbReference>
<dbReference type="Pfam" id="PF01094">
    <property type="entry name" value="ANF_receptor"/>
    <property type="match status" value="1"/>
</dbReference>
<dbReference type="PANTHER" id="PTHR18966">
    <property type="entry name" value="IONOTROPIC GLUTAMATE RECEPTOR"/>
    <property type="match status" value="1"/>
</dbReference>
<dbReference type="InterPro" id="IPR015683">
    <property type="entry name" value="Ionotropic_Glu_rcpt"/>
</dbReference>
<gene>
    <name evidence="14" type="ORF">LUZ62_033303</name>
</gene>
<keyword evidence="15" id="KW-1185">Reference proteome</keyword>
<evidence type="ECO:0000256" key="9">
    <source>
        <dbReference type="ARBA" id="ARBA00023286"/>
    </source>
</evidence>
<protein>
    <submittedName>
        <fullName evidence="14">Glutamate receptor</fullName>
    </submittedName>
</protein>
<dbReference type="InterPro" id="IPR001638">
    <property type="entry name" value="Solute-binding_3/MltF_N"/>
</dbReference>
<proteinExistence type="predicted"/>
<evidence type="ECO:0000256" key="7">
    <source>
        <dbReference type="ARBA" id="ARBA00023170"/>
    </source>
</evidence>
<evidence type="ECO:0000256" key="11">
    <source>
        <dbReference type="SAM" id="MobiDB-lite"/>
    </source>
</evidence>
<dbReference type="Gene3D" id="3.40.50.2300">
    <property type="match status" value="1"/>
</dbReference>
<sequence>MSVLTAAQNLVQLGADAIIAGGTVPQAYITGTVGEETMVPVVSLAPYYYFLGTYLVQMSFAETAFVRCITDIVKSYNLRRVITIYEDDVFGSVSSTAFLLSNALDVIGSEIEYRAIFPPADSMSDPRGTLREELKIAKSQLSTVYIILRISEILTRILFEEAVSQGLMGKGYIWICGNDITTLLDTSFTPSYISKYMQGLVGIRSYINETAPEYLNFQSTFQQRFKTKYEKSGESSFDPGVYAVRAYDVVDVISLAAAASEKNNKSLVENLIASNFSGLSGFVRPTNGSLDEHERYSTFCIINVVGRSYREMGIWVDGIGFYENEEQMLRQVSSEKLESVVVWPGGPLNTPAGLRRLKVGVPATNTTWDNFVAVETNGSINSSSGFCIDVFTATLSCLSYDVLYDFVSFKIDYYDDLVNKVYSGEVDIAVGDITILENRSELVSFTKPYLSSGLAMLVPVEVDRKGWLPTKAFSLKLWTCILALLLYYIMLVWFHELIGEDNAVDFQGDWIKQLGASLWIVCNAIFLNLDKRVRSYHAKIVILLWFFVAQLVLNSFTASLSSILVTQNLRPDNDTLKIGCDATSFVPNYLTSVLHLSNDSVVRIYNSSEYEKSFENGTITAAYLEIPYLRVFLSQYDNYTVHGETEMLGGFGFVLPKGSLLARDMSEAILQLGENGTLRQLEKKWFLIPLSNYAAPEDDNNQSLGLSNYTYVFVISSCLAILTVLHRFFEAIFPCTGGQVVAPEQAPPIQQEINNAQSSDIAGPSNRFQRAASFPNVSMTARIFLPFLSVRSRHVQEIEQQHLRDGAQHDVEDRPNLELHNNDGQSDPRNSGRRFQRAASSSNITSTTPAPQRFHSLPLRRIQENEEQPLCFSVPHEMEEQILQDELFEREEQATRIRTSDADPGSSGILRYRRFNSAY</sequence>
<organism evidence="14 15">
    <name type="scientific">Rhynchospora pubera</name>
    <dbReference type="NCBI Taxonomy" id="906938"/>
    <lineage>
        <taxon>Eukaryota</taxon>
        <taxon>Viridiplantae</taxon>
        <taxon>Streptophyta</taxon>
        <taxon>Embryophyta</taxon>
        <taxon>Tracheophyta</taxon>
        <taxon>Spermatophyta</taxon>
        <taxon>Magnoliopsida</taxon>
        <taxon>Liliopsida</taxon>
        <taxon>Poales</taxon>
        <taxon>Cyperaceae</taxon>
        <taxon>Cyperoideae</taxon>
        <taxon>Rhynchosporeae</taxon>
        <taxon>Rhynchospora</taxon>
    </lineage>
</organism>
<evidence type="ECO:0000256" key="2">
    <source>
        <dbReference type="ARBA" id="ARBA00022448"/>
    </source>
</evidence>
<keyword evidence="3 12" id="KW-0812">Transmembrane</keyword>
<comment type="subcellular location">
    <subcellularLocation>
        <location evidence="1">Membrane</location>
        <topology evidence="1">Multi-pass membrane protein</topology>
    </subcellularLocation>
</comment>
<dbReference type="Gene3D" id="1.10.287.70">
    <property type="match status" value="1"/>
</dbReference>
<evidence type="ECO:0000256" key="3">
    <source>
        <dbReference type="ARBA" id="ARBA00022692"/>
    </source>
</evidence>
<evidence type="ECO:0000256" key="1">
    <source>
        <dbReference type="ARBA" id="ARBA00004141"/>
    </source>
</evidence>
<keyword evidence="9" id="KW-1071">Ligand-gated ion channel</keyword>
<evidence type="ECO:0000256" key="12">
    <source>
        <dbReference type="SAM" id="Phobius"/>
    </source>
</evidence>
<feature type="transmembrane region" description="Helical" evidence="12">
    <location>
        <begin position="47"/>
        <end position="70"/>
    </location>
</feature>
<dbReference type="InterPro" id="IPR001320">
    <property type="entry name" value="Iontro_rcpt_C"/>
</dbReference>
<dbReference type="Proteomes" id="UP001140206">
    <property type="component" value="Chromosome 1"/>
</dbReference>
<comment type="caution">
    <text evidence="14">The sequence shown here is derived from an EMBL/GenBank/DDBJ whole genome shotgun (WGS) entry which is preliminary data.</text>
</comment>
<keyword evidence="5" id="KW-0406">Ion transport</keyword>
<dbReference type="InterPro" id="IPR001828">
    <property type="entry name" value="ANF_lig-bd_rcpt"/>
</dbReference>
<keyword evidence="8" id="KW-0325">Glycoprotein</keyword>